<gene>
    <name evidence="1" type="ORF">ACFFV7_47075</name>
</gene>
<keyword evidence="2" id="KW-1185">Reference proteome</keyword>
<proteinExistence type="predicted"/>
<evidence type="ECO:0000313" key="1">
    <source>
        <dbReference type="EMBL" id="MFB9208817.1"/>
    </source>
</evidence>
<reference evidence="1 2" key="1">
    <citation type="submission" date="2024-09" db="EMBL/GenBank/DDBJ databases">
        <authorList>
            <person name="Sun Q."/>
            <person name="Mori K."/>
        </authorList>
    </citation>
    <scope>NUCLEOTIDE SEQUENCE [LARGE SCALE GENOMIC DNA]</scope>
    <source>
        <strain evidence="1 2">CCM 3426</strain>
    </source>
</reference>
<organism evidence="1 2">
    <name type="scientific">Nonomuraea spiralis</name>
    <dbReference type="NCBI Taxonomy" id="46182"/>
    <lineage>
        <taxon>Bacteria</taxon>
        <taxon>Bacillati</taxon>
        <taxon>Actinomycetota</taxon>
        <taxon>Actinomycetes</taxon>
        <taxon>Streptosporangiales</taxon>
        <taxon>Streptosporangiaceae</taxon>
        <taxon>Nonomuraea</taxon>
    </lineage>
</organism>
<sequence>MLDEHVLVQLRVYEPDRYKSGVPIAMLYDLATGTTAGVGERSVGVLSGNVGAVTR</sequence>
<name>A0ABV5IW78_9ACTN</name>
<comment type="caution">
    <text evidence="1">The sequence shown here is derived from an EMBL/GenBank/DDBJ whole genome shotgun (WGS) entry which is preliminary data.</text>
</comment>
<protein>
    <submittedName>
        <fullName evidence="1">Uncharacterized protein</fullName>
    </submittedName>
</protein>
<dbReference type="EMBL" id="JBHMEI010000078">
    <property type="protein sequence ID" value="MFB9208817.1"/>
    <property type="molecule type" value="Genomic_DNA"/>
</dbReference>
<dbReference type="Proteomes" id="UP001589647">
    <property type="component" value="Unassembled WGS sequence"/>
</dbReference>
<evidence type="ECO:0000313" key="2">
    <source>
        <dbReference type="Proteomes" id="UP001589647"/>
    </source>
</evidence>
<accession>A0ABV5IW78</accession>
<dbReference type="RefSeq" id="WP_189647821.1">
    <property type="nucleotide sequence ID" value="NZ_BMRC01000005.1"/>
</dbReference>